<keyword evidence="10" id="KW-0547">Nucleotide-binding</keyword>
<name>A0ABW5FT12_9PSEU</name>
<keyword evidence="22" id="KW-1185">Reference proteome</keyword>
<evidence type="ECO:0000256" key="3">
    <source>
        <dbReference type="ARBA" id="ARBA00007316"/>
    </source>
</evidence>
<comment type="catalytic activity">
    <reaction evidence="16">
        <text>L-tyrosyl-[protein] + ATP = O-phospho-L-tyrosyl-[protein] + ADP + H(+)</text>
        <dbReference type="Rhea" id="RHEA:10596"/>
        <dbReference type="Rhea" id="RHEA-COMP:10136"/>
        <dbReference type="Rhea" id="RHEA-COMP:20101"/>
        <dbReference type="ChEBI" id="CHEBI:15378"/>
        <dbReference type="ChEBI" id="CHEBI:30616"/>
        <dbReference type="ChEBI" id="CHEBI:46858"/>
        <dbReference type="ChEBI" id="CHEBI:61978"/>
        <dbReference type="ChEBI" id="CHEBI:456216"/>
        <dbReference type="EC" id="2.7.10.2"/>
    </reaction>
</comment>
<evidence type="ECO:0000259" key="20">
    <source>
        <dbReference type="Pfam" id="PF13807"/>
    </source>
</evidence>
<dbReference type="Pfam" id="PF02706">
    <property type="entry name" value="Wzz"/>
    <property type="match status" value="1"/>
</dbReference>
<evidence type="ECO:0000256" key="11">
    <source>
        <dbReference type="ARBA" id="ARBA00022777"/>
    </source>
</evidence>
<evidence type="ECO:0000256" key="9">
    <source>
        <dbReference type="ARBA" id="ARBA00022692"/>
    </source>
</evidence>
<dbReference type="InterPro" id="IPR003856">
    <property type="entry name" value="LPS_length_determ_N"/>
</dbReference>
<protein>
    <recommendedName>
        <fullName evidence="5">non-specific protein-tyrosine kinase</fullName>
        <ecNumber evidence="5">2.7.10.2</ecNumber>
    </recommendedName>
</protein>
<evidence type="ECO:0000313" key="21">
    <source>
        <dbReference type="EMBL" id="MFD2417340.1"/>
    </source>
</evidence>
<keyword evidence="9" id="KW-0812">Transmembrane</keyword>
<feature type="region of interest" description="Disordered" evidence="17">
    <location>
        <begin position="466"/>
        <end position="532"/>
    </location>
</feature>
<dbReference type="InterPro" id="IPR032807">
    <property type="entry name" value="GNVR"/>
</dbReference>
<dbReference type="PANTHER" id="PTHR32309">
    <property type="entry name" value="TYROSINE-PROTEIN KINASE"/>
    <property type="match status" value="1"/>
</dbReference>
<evidence type="ECO:0000256" key="7">
    <source>
        <dbReference type="ARBA" id="ARBA00022519"/>
    </source>
</evidence>
<dbReference type="SUPFAM" id="SSF52540">
    <property type="entry name" value="P-loop containing nucleoside triphosphate hydrolases"/>
    <property type="match status" value="1"/>
</dbReference>
<evidence type="ECO:0000256" key="17">
    <source>
        <dbReference type="SAM" id="MobiDB-lite"/>
    </source>
</evidence>
<feature type="domain" description="AAA" evidence="19">
    <location>
        <begin position="263"/>
        <end position="403"/>
    </location>
</feature>
<evidence type="ECO:0000256" key="13">
    <source>
        <dbReference type="ARBA" id="ARBA00022989"/>
    </source>
</evidence>
<keyword evidence="8 21" id="KW-0808">Transferase</keyword>
<dbReference type="Pfam" id="PF13807">
    <property type="entry name" value="GNVR"/>
    <property type="match status" value="1"/>
</dbReference>
<comment type="caution">
    <text evidence="21">The sequence shown here is derived from an EMBL/GenBank/DDBJ whole genome shotgun (WGS) entry which is preliminary data.</text>
</comment>
<keyword evidence="11" id="KW-0418">Kinase</keyword>
<evidence type="ECO:0000256" key="6">
    <source>
        <dbReference type="ARBA" id="ARBA00022475"/>
    </source>
</evidence>
<evidence type="ECO:0000256" key="12">
    <source>
        <dbReference type="ARBA" id="ARBA00022840"/>
    </source>
</evidence>
<dbReference type="EC" id="2.7.10.2" evidence="5"/>
<evidence type="ECO:0000256" key="2">
    <source>
        <dbReference type="ARBA" id="ARBA00006683"/>
    </source>
</evidence>
<dbReference type="GO" id="GO:0004715">
    <property type="term" value="F:non-membrane spanning protein tyrosine kinase activity"/>
    <property type="evidence" value="ECO:0007669"/>
    <property type="project" value="UniProtKB-EC"/>
</dbReference>
<keyword evidence="15" id="KW-0829">Tyrosine-protein kinase</keyword>
<proteinExistence type="inferred from homology"/>
<evidence type="ECO:0000256" key="1">
    <source>
        <dbReference type="ARBA" id="ARBA00004429"/>
    </source>
</evidence>
<evidence type="ECO:0000259" key="18">
    <source>
        <dbReference type="Pfam" id="PF02706"/>
    </source>
</evidence>
<keyword evidence="6" id="KW-1003">Cell membrane</keyword>
<evidence type="ECO:0000256" key="14">
    <source>
        <dbReference type="ARBA" id="ARBA00023136"/>
    </source>
</evidence>
<dbReference type="PANTHER" id="PTHR32309:SF13">
    <property type="entry name" value="FERRIC ENTEROBACTIN TRANSPORT PROTEIN FEPE"/>
    <property type="match status" value="1"/>
</dbReference>
<feature type="domain" description="Polysaccharide chain length determinant N-terminal" evidence="18">
    <location>
        <begin position="9"/>
        <end position="87"/>
    </location>
</feature>
<evidence type="ECO:0000256" key="5">
    <source>
        <dbReference type="ARBA" id="ARBA00011903"/>
    </source>
</evidence>
<gene>
    <name evidence="21" type="ORF">ACFSXZ_13505</name>
</gene>
<feature type="domain" description="Tyrosine-protein kinase G-rich" evidence="20">
    <location>
        <begin position="142"/>
        <end position="198"/>
    </location>
</feature>
<dbReference type="InterPro" id="IPR050445">
    <property type="entry name" value="Bact_polysacc_biosynth/exp"/>
</dbReference>
<keyword evidence="13" id="KW-1133">Transmembrane helix</keyword>
<keyword evidence="7" id="KW-0997">Cell inner membrane</keyword>
<dbReference type="NCBIfam" id="TIGR01007">
    <property type="entry name" value="eps_fam"/>
    <property type="match status" value="1"/>
</dbReference>
<dbReference type="EMBL" id="JBHUKR010000007">
    <property type="protein sequence ID" value="MFD2417340.1"/>
    <property type="molecule type" value="Genomic_DNA"/>
</dbReference>
<accession>A0ABW5FT12</accession>
<evidence type="ECO:0000256" key="16">
    <source>
        <dbReference type="ARBA" id="ARBA00051245"/>
    </source>
</evidence>
<reference evidence="22" key="1">
    <citation type="journal article" date="2019" name="Int. J. Syst. Evol. Microbiol.">
        <title>The Global Catalogue of Microorganisms (GCM) 10K type strain sequencing project: providing services to taxonomists for standard genome sequencing and annotation.</title>
        <authorList>
            <consortium name="The Broad Institute Genomics Platform"/>
            <consortium name="The Broad Institute Genome Sequencing Center for Infectious Disease"/>
            <person name="Wu L."/>
            <person name="Ma J."/>
        </authorList>
    </citation>
    <scope>NUCLEOTIDE SEQUENCE [LARGE SCALE GENOMIC DNA]</scope>
    <source>
        <strain evidence="22">CGMCC 4.7645</strain>
    </source>
</reference>
<dbReference type="Gene3D" id="3.40.50.300">
    <property type="entry name" value="P-loop containing nucleotide triphosphate hydrolases"/>
    <property type="match status" value="1"/>
</dbReference>
<comment type="similarity">
    <text evidence="4">Belongs to the etk/wzc family.</text>
</comment>
<evidence type="ECO:0000256" key="15">
    <source>
        <dbReference type="ARBA" id="ARBA00023137"/>
    </source>
</evidence>
<evidence type="ECO:0000313" key="22">
    <source>
        <dbReference type="Proteomes" id="UP001597417"/>
    </source>
</evidence>
<evidence type="ECO:0000259" key="19">
    <source>
        <dbReference type="Pfam" id="PF13614"/>
    </source>
</evidence>
<dbReference type="InterPro" id="IPR025669">
    <property type="entry name" value="AAA_dom"/>
</dbReference>
<keyword evidence="12" id="KW-0067">ATP-binding</keyword>
<evidence type="ECO:0000256" key="10">
    <source>
        <dbReference type="ARBA" id="ARBA00022741"/>
    </source>
</evidence>
<comment type="similarity">
    <text evidence="3">Belongs to the CpsD/CapB family.</text>
</comment>
<keyword evidence="14" id="KW-0472">Membrane</keyword>
<comment type="subcellular location">
    <subcellularLocation>
        <location evidence="1">Cell inner membrane</location>
        <topology evidence="1">Multi-pass membrane protein</topology>
    </subcellularLocation>
</comment>
<organism evidence="21 22">
    <name type="scientific">Amycolatopsis pigmentata</name>
    <dbReference type="NCBI Taxonomy" id="450801"/>
    <lineage>
        <taxon>Bacteria</taxon>
        <taxon>Bacillati</taxon>
        <taxon>Actinomycetota</taxon>
        <taxon>Actinomycetes</taxon>
        <taxon>Pseudonocardiales</taxon>
        <taxon>Pseudonocardiaceae</taxon>
        <taxon>Amycolatopsis</taxon>
    </lineage>
</organism>
<sequence length="532" mass="56319">MTWYDYVRVARGRWKIVLFGLLAGLAVAAVLTWSTPREYSAQVTIYVSAQSGTDNASAAYQGNLLSEQKVKSYTKLLASTRVARDVAGQLRLGMSADEIASRISVGSQPDTVLLTATATDRSPLLAKEIADATGDAFTRLVSQLERPADNLPATINARVVEPATLPTEPVAPRPAVNYALGVLFGLIAGFGLALLRHAFDTSVKSAEELRRLTGAPSLGTIAYDPDVPRHPLTVQEHPRSPRAEAFRKIRTNLQFIDVDRARKAIVVTSAVPGEGKTTTLCNLAIVLARAGQRVAVLETDLRRPRAVDYLGLEGAVGLTSVLAGRLGLDEALQPWGSALFDVLASGPIPPNPSELLASRQMTNVLAELNQRYDTVLLDAPPLLPVTDGAILAAACDGALVVVRYGKTKRHQVKAAFAALEAVSARPLGTVLSMAPGSTSSPYYEYYSALEETAPDLDGTMRLSKVAAGPRRAAKRNGNGKPLGTLTGSLPAGGLPANGELPRQNDRPNAPSEGAGRSPNGTEGRSPAPDQVY</sequence>
<dbReference type="Proteomes" id="UP001597417">
    <property type="component" value="Unassembled WGS sequence"/>
</dbReference>
<dbReference type="InterPro" id="IPR005702">
    <property type="entry name" value="Wzc-like_C"/>
</dbReference>
<dbReference type="InterPro" id="IPR027417">
    <property type="entry name" value="P-loop_NTPase"/>
</dbReference>
<evidence type="ECO:0000256" key="4">
    <source>
        <dbReference type="ARBA" id="ARBA00008883"/>
    </source>
</evidence>
<dbReference type="Pfam" id="PF13614">
    <property type="entry name" value="AAA_31"/>
    <property type="match status" value="1"/>
</dbReference>
<dbReference type="CDD" id="cd05387">
    <property type="entry name" value="BY-kinase"/>
    <property type="match status" value="1"/>
</dbReference>
<comment type="similarity">
    <text evidence="2">Belongs to the CpsC/CapA family.</text>
</comment>
<dbReference type="RefSeq" id="WP_378265017.1">
    <property type="nucleotide sequence ID" value="NZ_JBHUKR010000007.1"/>
</dbReference>
<evidence type="ECO:0000256" key="8">
    <source>
        <dbReference type="ARBA" id="ARBA00022679"/>
    </source>
</evidence>